<proteinExistence type="predicted"/>
<gene>
    <name evidence="1" type="ORF">NCS57_00363600</name>
</gene>
<dbReference type="EMBL" id="CM046505">
    <property type="protein sequence ID" value="KAI8674649.1"/>
    <property type="molecule type" value="Genomic_DNA"/>
</dbReference>
<organism evidence="1 2">
    <name type="scientific">Fusarium keratoplasticum</name>
    <dbReference type="NCBI Taxonomy" id="1328300"/>
    <lineage>
        <taxon>Eukaryota</taxon>
        <taxon>Fungi</taxon>
        <taxon>Dikarya</taxon>
        <taxon>Ascomycota</taxon>
        <taxon>Pezizomycotina</taxon>
        <taxon>Sordariomycetes</taxon>
        <taxon>Hypocreomycetidae</taxon>
        <taxon>Hypocreales</taxon>
        <taxon>Nectriaceae</taxon>
        <taxon>Fusarium</taxon>
        <taxon>Fusarium solani species complex</taxon>
    </lineage>
</organism>
<dbReference type="Proteomes" id="UP001065298">
    <property type="component" value="Chromosome 3"/>
</dbReference>
<sequence length="117" mass="13251">MYLFPKSTHYFICLDQLTQTNNNNNTTTNTTMLLNRFLLSALVAVNSVSALPNPDADNQDVEARSTLHHCGSHASWSGDTKACVCHEKGKVYHHKHKTCRCPKGEKWHHAERECKKS</sequence>
<reference evidence="1" key="1">
    <citation type="submission" date="2022-06" db="EMBL/GenBank/DDBJ databases">
        <title>Fusarium solani species complex genomes reveal bases of compartmentalisation and animal pathogenesis.</title>
        <authorList>
            <person name="Tsai I.J."/>
        </authorList>
    </citation>
    <scope>NUCLEOTIDE SEQUENCE</scope>
    <source>
        <strain evidence="1">Fu6.1</strain>
    </source>
</reference>
<protein>
    <submittedName>
        <fullName evidence="1">Uncharacterized protein</fullName>
    </submittedName>
</protein>
<keyword evidence="2" id="KW-1185">Reference proteome</keyword>
<accession>A0ACC0R436</accession>
<evidence type="ECO:0000313" key="1">
    <source>
        <dbReference type="EMBL" id="KAI8674649.1"/>
    </source>
</evidence>
<name>A0ACC0R436_9HYPO</name>
<evidence type="ECO:0000313" key="2">
    <source>
        <dbReference type="Proteomes" id="UP001065298"/>
    </source>
</evidence>
<comment type="caution">
    <text evidence="1">The sequence shown here is derived from an EMBL/GenBank/DDBJ whole genome shotgun (WGS) entry which is preliminary data.</text>
</comment>